<keyword evidence="2" id="KW-1185">Reference proteome</keyword>
<organism evidence="1 2">
    <name type="scientific">Mesorhizobium australicum</name>
    <dbReference type="NCBI Taxonomy" id="536018"/>
    <lineage>
        <taxon>Bacteria</taxon>
        <taxon>Pseudomonadati</taxon>
        <taxon>Pseudomonadota</taxon>
        <taxon>Alphaproteobacteria</taxon>
        <taxon>Hyphomicrobiales</taxon>
        <taxon>Phyllobacteriaceae</taxon>
        <taxon>Mesorhizobium</taxon>
    </lineage>
</organism>
<dbReference type="EMBL" id="JAMYRI010000043">
    <property type="protein sequence ID" value="MER9288550.1"/>
    <property type="molecule type" value="Genomic_DNA"/>
</dbReference>
<protein>
    <submittedName>
        <fullName evidence="1">Bifunctional helix-turn-helix transcriptional regulator/GNAT family N-acetyltransferase</fullName>
    </submittedName>
</protein>
<accession>A0ACC6T9E8</accession>
<name>A0ACC6T9E8_9HYPH</name>
<gene>
    <name evidence="1" type="ORF">NKI81_32570</name>
</gene>
<sequence>MTIHHQPDKVAPNKDLIDAVRAFNRFYTRQIGLLDEGLLKSAFSLTEARVLYELAHRDGLTATDLGRDLGLDAGYVSRLLKKFERLHLISRATLAADARQSSIALTQAGRNAFAPLNKGSHDQVAALLDRLPASEQDRLVKSMRTVQRLLDVDGELKIPYLLRPLQVGDIGWIIRRQGMLYAQDYGWDATYEALVAEILAAFVKSYDPKWERGWVAEREGEVVGSVFVVRKSDQVAKLRLLYVEPSARGLGIGKRLVEECIGFARARGYRTLTLWTNDILTAARHIYQAAGFKLIEEEPHHSFGNDLIGQNWELEL</sequence>
<evidence type="ECO:0000313" key="1">
    <source>
        <dbReference type="EMBL" id="MER9288550.1"/>
    </source>
</evidence>
<dbReference type="Proteomes" id="UP001480082">
    <property type="component" value="Unassembled WGS sequence"/>
</dbReference>
<reference evidence="1 2" key="1">
    <citation type="journal article" date="2024" name="Proc. Natl. Acad. Sci. U.S.A.">
        <title>The evolutionary genomics of adaptation to stress in wild rhizobium bacteria.</title>
        <authorList>
            <person name="Kehlet-Delgado H."/>
            <person name="Montoya A.P."/>
            <person name="Jensen K.T."/>
            <person name="Wendlandt C.E."/>
            <person name="Dexheimer C."/>
            <person name="Roberts M."/>
            <person name="Torres Martinez L."/>
            <person name="Friesen M.L."/>
            <person name="Griffitts J.S."/>
            <person name="Porter S.S."/>
        </authorList>
    </citation>
    <scope>NUCLEOTIDE SEQUENCE [LARGE SCALE GENOMIC DNA]</scope>
    <source>
        <strain evidence="1 2">M0468</strain>
    </source>
</reference>
<evidence type="ECO:0000313" key="2">
    <source>
        <dbReference type="Proteomes" id="UP001480082"/>
    </source>
</evidence>
<proteinExistence type="predicted"/>
<comment type="caution">
    <text evidence="1">The sequence shown here is derived from an EMBL/GenBank/DDBJ whole genome shotgun (WGS) entry which is preliminary data.</text>
</comment>